<feature type="compositionally biased region" description="Basic and acidic residues" evidence="1">
    <location>
        <begin position="11"/>
        <end position="20"/>
    </location>
</feature>
<organism evidence="3 4">
    <name type="scientific">Papaver somniferum</name>
    <name type="common">Opium poppy</name>
    <dbReference type="NCBI Taxonomy" id="3469"/>
    <lineage>
        <taxon>Eukaryota</taxon>
        <taxon>Viridiplantae</taxon>
        <taxon>Streptophyta</taxon>
        <taxon>Embryophyta</taxon>
        <taxon>Tracheophyta</taxon>
        <taxon>Spermatophyta</taxon>
        <taxon>Magnoliopsida</taxon>
        <taxon>Ranunculales</taxon>
        <taxon>Papaveraceae</taxon>
        <taxon>Papaveroideae</taxon>
        <taxon>Papaver</taxon>
    </lineage>
</organism>
<dbReference type="PANTHER" id="PTHR31521">
    <property type="entry name" value="EXPRESSED PROTEIN"/>
    <property type="match status" value="1"/>
</dbReference>
<reference evidence="3 4" key="1">
    <citation type="journal article" date="2018" name="Science">
        <title>The opium poppy genome and morphinan production.</title>
        <authorList>
            <person name="Guo L."/>
            <person name="Winzer T."/>
            <person name="Yang X."/>
            <person name="Li Y."/>
            <person name="Ning Z."/>
            <person name="He Z."/>
            <person name="Teodor R."/>
            <person name="Lu Y."/>
            <person name="Bowser T.A."/>
            <person name="Graham I.A."/>
            <person name="Ye K."/>
        </authorList>
    </citation>
    <scope>NUCLEOTIDE SEQUENCE [LARGE SCALE GENOMIC DNA]</scope>
    <source>
        <strain evidence="4">cv. HN1</strain>
        <tissue evidence="3">Leaves</tissue>
    </source>
</reference>
<evidence type="ECO:0000313" key="3">
    <source>
        <dbReference type="EMBL" id="RZC74669.1"/>
    </source>
</evidence>
<dbReference type="PANTHER" id="PTHR31521:SF2">
    <property type="entry name" value="EXPRESSED PROTEIN"/>
    <property type="match status" value="1"/>
</dbReference>
<dbReference type="Proteomes" id="UP000316621">
    <property type="component" value="Chromosome 8"/>
</dbReference>
<protein>
    <recommendedName>
        <fullName evidence="2">Nal1 C-terminal domain-containing protein</fullName>
    </recommendedName>
</protein>
<dbReference type="Gramene" id="RZC74669">
    <property type="protein sequence ID" value="RZC74669"/>
    <property type="gene ID" value="C5167_050152"/>
</dbReference>
<evidence type="ECO:0000259" key="2">
    <source>
        <dbReference type="Pfam" id="PF25819"/>
    </source>
</evidence>
<proteinExistence type="predicted"/>
<feature type="region of interest" description="Disordered" evidence="1">
    <location>
        <begin position="1"/>
        <end position="20"/>
    </location>
</feature>
<accession>A0A4Y7KRR9</accession>
<gene>
    <name evidence="3" type="ORF">C5167_050152</name>
</gene>
<dbReference type="AlphaFoldDB" id="A0A4Y7KRR9"/>
<evidence type="ECO:0000256" key="1">
    <source>
        <dbReference type="SAM" id="MobiDB-lite"/>
    </source>
</evidence>
<keyword evidence="4" id="KW-1185">Reference proteome</keyword>
<sequence length="80" mass="9222">MFSHLGPPRRRIAEEERAKHPKPEVLKDLEHVVVYMVLLINSQIGKQVVKVGRSSGLTTGTITSYAFEYNDEKELRQRRS</sequence>
<name>A0A4Y7KRR9_PAPSO</name>
<dbReference type="Pfam" id="PF25819">
    <property type="entry name" value="Nal1_C"/>
    <property type="match status" value="1"/>
</dbReference>
<dbReference type="EMBL" id="CM010722">
    <property type="protein sequence ID" value="RZC74669.1"/>
    <property type="molecule type" value="Genomic_DNA"/>
</dbReference>
<evidence type="ECO:0000313" key="4">
    <source>
        <dbReference type="Proteomes" id="UP000316621"/>
    </source>
</evidence>
<feature type="domain" description="Nal1 C-terminal" evidence="2">
    <location>
        <begin position="39"/>
        <end position="75"/>
    </location>
</feature>
<dbReference type="InterPro" id="IPR057906">
    <property type="entry name" value="Nal1"/>
</dbReference>
<dbReference type="InterPro" id="IPR057904">
    <property type="entry name" value="Nal1_C"/>
</dbReference>